<keyword evidence="2" id="KW-1185">Reference proteome</keyword>
<proteinExistence type="predicted"/>
<name>A0AAD8EEN1_DIPPU</name>
<gene>
    <name evidence="1" type="ORF">L9F63_028344</name>
</gene>
<evidence type="ECO:0000313" key="1">
    <source>
        <dbReference type="EMBL" id="KAJ9587084.1"/>
    </source>
</evidence>
<feature type="non-terminal residue" evidence="1">
    <location>
        <position position="104"/>
    </location>
</feature>
<feature type="non-terminal residue" evidence="1">
    <location>
        <position position="1"/>
    </location>
</feature>
<protein>
    <submittedName>
        <fullName evidence="1">Uncharacterized protein</fullName>
    </submittedName>
</protein>
<accession>A0AAD8EEN1</accession>
<dbReference type="Proteomes" id="UP001233999">
    <property type="component" value="Unassembled WGS sequence"/>
</dbReference>
<dbReference type="AlphaFoldDB" id="A0AAD8EEN1"/>
<evidence type="ECO:0000313" key="2">
    <source>
        <dbReference type="Proteomes" id="UP001233999"/>
    </source>
</evidence>
<reference evidence="1" key="1">
    <citation type="journal article" date="2023" name="IScience">
        <title>Live-bearing cockroach genome reveals convergent evolutionary mechanisms linked to viviparity in insects and beyond.</title>
        <authorList>
            <person name="Fouks B."/>
            <person name="Harrison M.C."/>
            <person name="Mikhailova A.A."/>
            <person name="Marchal E."/>
            <person name="English S."/>
            <person name="Carruthers M."/>
            <person name="Jennings E.C."/>
            <person name="Chiamaka E.L."/>
            <person name="Frigard R.A."/>
            <person name="Pippel M."/>
            <person name="Attardo G.M."/>
            <person name="Benoit J.B."/>
            <person name="Bornberg-Bauer E."/>
            <person name="Tobe S.S."/>
        </authorList>
    </citation>
    <scope>NUCLEOTIDE SEQUENCE</scope>
    <source>
        <strain evidence="1">Stay&amp;Tobe</strain>
    </source>
</reference>
<organism evidence="1 2">
    <name type="scientific">Diploptera punctata</name>
    <name type="common">Pacific beetle cockroach</name>
    <dbReference type="NCBI Taxonomy" id="6984"/>
    <lineage>
        <taxon>Eukaryota</taxon>
        <taxon>Metazoa</taxon>
        <taxon>Ecdysozoa</taxon>
        <taxon>Arthropoda</taxon>
        <taxon>Hexapoda</taxon>
        <taxon>Insecta</taxon>
        <taxon>Pterygota</taxon>
        <taxon>Neoptera</taxon>
        <taxon>Polyneoptera</taxon>
        <taxon>Dictyoptera</taxon>
        <taxon>Blattodea</taxon>
        <taxon>Blaberoidea</taxon>
        <taxon>Blaberidae</taxon>
        <taxon>Diplopterinae</taxon>
        <taxon>Diploptera</taxon>
    </lineage>
</organism>
<sequence length="104" mass="12533">KTCIIAESHYDRPYPVDTENKLNLKEMKPLSKTCIMRIHVGPRNFLKMKPLRLFTRKFIKKFHKMKPLRLFTRKVIKKLQIMTDPIHKTCYNAESLVTKRNKYI</sequence>
<dbReference type="EMBL" id="JASPKZ010006697">
    <property type="protein sequence ID" value="KAJ9587084.1"/>
    <property type="molecule type" value="Genomic_DNA"/>
</dbReference>
<comment type="caution">
    <text evidence="1">The sequence shown here is derived from an EMBL/GenBank/DDBJ whole genome shotgun (WGS) entry which is preliminary data.</text>
</comment>
<reference evidence="1" key="2">
    <citation type="submission" date="2023-05" db="EMBL/GenBank/DDBJ databases">
        <authorList>
            <person name="Fouks B."/>
        </authorList>
    </citation>
    <scope>NUCLEOTIDE SEQUENCE</scope>
    <source>
        <strain evidence="1">Stay&amp;Tobe</strain>
        <tissue evidence="1">Testes</tissue>
    </source>
</reference>